<feature type="binding site" evidence="3">
    <location>
        <position position="133"/>
    </location>
    <ligand>
        <name>Zn(2+)</name>
        <dbReference type="ChEBI" id="CHEBI:29105"/>
        <label>2</label>
    </ligand>
</feature>
<evidence type="ECO:0000256" key="3">
    <source>
        <dbReference type="PIRSR" id="PIRSR001359-3"/>
    </source>
</evidence>
<feature type="binding site" evidence="3">
    <location>
        <position position="82"/>
    </location>
    <ligand>
        <name>Zn(2+)</name>
        <dbReference type="ChEBI" id="CHEBI:29105"/>
        <label>1</label>
        <note>catalytic</note>
    </ligand>
</feature>
<dbReference type="PIRSF" id="PIRSF001359">
    <property type="entry name" value="F_bP_aldolase_II"/>
    <property type="match status" value="1"/>
</dbReference>
<dbReference type="InterPro" id="IPR013785">
    <property type="entry name" value="Aldolase_TIM"/>
</dbReference>
<accession>A0A9D1I9X9</accession>
<comment type="cofactor">
    <cofactor evidence="3">
        <name>Zn(2+)</name>
        <dbReference type="ChEBI" id="CHEBI:29105"/>
    </cofactor>
    <text evidence="3">Binds 2 Zn(2+) ions per subunit. One is catalytic and the other provides a structural contribution.</text>
</comment>
<dbReference type="Gene3D" id="3.20.20.70">
    <property type="entry name" value="Aldolase class I"/>
    <property type="match status" value="1"/>
</dbReference>
<reference evidence="4" key="1">
    <citation type="submission" date="2020-10" db="EMBL/GenBank/DDBJ databases">
        <authorList>
            <person name="Gilroy R."/>
        </authorList>
    </citation>
    <scope>NUCLEOTIDE SEQUENCE</scope>
    <source>
        <strain evidence="4">ChiHcec3-11533</strain>
    </source>
</reference>
<dbReference type="PANTHER" id="PTHR30304">
    <property type="entry name" value="D-TAGATOSE-1,6-BISPHOSPHATE ALDOLASE"/>
    <property type="match status" value="1"/>
</dbReference>
<feature type="binding site" evidence="2">
    <location>
        <position position="176"/>
    </location>
    <ligand>
        <name>dihydroxyacetone phosphate</name>
        <dbReference type="ChEBI" id="CHEBI:57642"/>
    </ligand>
</feature>
<feature type="binding site" evidence="3">
    <location>
        <position position="103"/>
    </location>
    <ligand>
        <name>Zn(2+)</name>
        <dbReference type="ChEBI" id="CHEBI:29105"/>
        <label>2</label>
    </ligand>
</feature>
<dbReference type="Proteomes" id="UP000824072">
    <property type="component" value="Unassembled WGS sequence"/>
</dbReference>
<evidence type="ECO:0000256" key="1">
    <source>
        <dbReference type="PIRSR" id="PIRSR001359-1"/>
    </source>
</evidence>
<dbReference type="GO" id="GO:0008270">
    <property type="term" value="F:zinc ion binding"/>
    <property type="evidence" value="ECO:0007669"/>
    <property type="project" value="InterPro"/>
</dbReference>
<dbReference type="GO" id="GO:0009025">
    <property type="term" value="F:tagatose-bisphosphate aldolase activity"/>
    <property type="evidence" value="ECO:0007669"/>
    <property type="project" value="TreeGrafter"/>
</dbReference>
<organism evidence="4 5">
    <name type="scientific">Candidatus Pullichristensenella excrementigallinarum</name>
    <dbReference type="NCBI Taxonomy" id="2840907"/>
    <lineage>
        <taxon>Bacteria</taxon>
        <taxon>Bacillati</taxon>
        <taxon>Bacillota</taxon>
        <taxon>Clostridia</taxon>
        <taxon>Candidatus Pullichristensenella</taxon>
    </lineage>
</organism>
<dbReference type="CDD" id="cd00947">
    <property type="entry name" value="TBP_aldolase_IIB"/>
    <property type="match status" value="1"/>
</dbReference>
<dbReference type="InterPro" id="IPR050246">
    <property type="entry name" value="Class_II_FBP_aldolase"/>
</dbReference>
<dbReference type="Pfam" id="PF01116">
    <property type="entry name" value="F_bP_aldolase"/>
    <property type="match status" value="1"/>
</dbReference>
<dbReference type="SUPFAM" id="SSF51569">
    <property type="entry name" value="Aldolase"/>
    <property type="match status" value="1"/>
</dbReference>
<feature type="active site" description="Proton donor" evidence="1">
    <location>
        <position position="81"/>
    </location>
</feature>
<dbReference type="GO" id="GO:0005975">
    <property type="term" value="P:carbohydrate metabolic process"/>
    <property type="evidence" value="ECO:0007669"/>
    <property type="project" value="InterPro"/>
</dbReference>
<protein>
    <submittedName>
        <fullName evidence="4">Class II fructose-bisphosphate aldolase</fullName>
    </submittedName>
</protein>
<keyword evidence="3" id="KW-0479">Metal-binding</keyword>
<dbReference type="InterPro" id="IPR000771">
    <property type="entry name" value="FBA_II"/>
</dbReference>
<proteinExistence type="predicted"/>
<evidence type="ECO:0000256" key="2">
    <source>
        <dbReference type="PIRSR" id="PIRSR001359-2"/>
    </source>
</evidence>
<feature type="binding site" evidence="2">
    <location>
        <begin position="225"/>
        <end position="228"/>
    </location>
    <ligand>
        <name>dihydroxyacetone phosphate</name>
        <dbReference type="ChEBI" id="CHEBI:57642"/>
    </ligand>
</feature>
<evidence type="ECO:0000313" key="4">
    <source>
        <dbReference type="EMBL" id="HIU33515.1"/>
    </source>
</evidence>
<dbReference type="EMBL" id="DVMU01000068">
    <property type="protein sequence ID" value="HIU33515.1"/>
    <property type="molecule type" value="Genomic_DNA"/>
</dbReference>
<sequence>MLVTMREILQDARVRHYGVGMFNTFSVEMALGVMDAAEELKAPVIIGSAEGLLNCCDMELIVSMVGCIARRAKVPVALHLDHGFTESLVRKAIESGFTSVMYDRSETPYEENVKCLAEMTEYAHKHNVSVEGELGHVVFDNPEDTGYAYTRPEEVTDFVARTHVDALAIAIGTAHGVYKETPVLDLERLRAIRKVTDVGLVLHGGSGLSDDDFRNVVRDGIQKINIYTDVSFATSQAAHDWVETHDKKIENVSVAMRAAAREAALQKLRLFNCEGKA</sequence>
<feature type="binding site" evidence="3">
    <location>
        <position position="203"/>
    </location>
    <ligand>
        <name>Zn(2+)</name>
        <dbReference type="ChEBI" id="CHEBI:29105"/>
        <label>1</label>
        <note>catalytic</note>
    </ligand>
</feature>
<dbReference type="GO" id="GO:0005829">
    <property type="term" value="C:cytosol"/>
    <property type="evidence" value="ECO:0007669"/>
    <property type="project" value="TreeGrafter"/>
</dbReference>
<dbReference type="PANTHER" id="PTHR30304:SF0">
    <property type="entry name" value="D-TAGATOSE-1,6-BISPHOSPHATE ALDOLASE SUBUNIT GATY-RELATED"/>
    <property type="match status" value="1"/>
</dbReference>
<name>A0A9D1I9X9_9FIRM</name>
<dbReference type="NCBIfam" id="TIGR00167">
    <property type="entry name" value="cbbA"/>
    <property type="match status" value="1"/>
</dbReference>
<evidence type="ECO:0000313" key="5">
    <source>
        <dbReference type="Proteomes" id="UP000824072"/>
    </source>
</evidence>
<comment type="caution">
    <text evidence="4">The sequence shown here is derived from an EMBL/GenBank/DDBJ whole genome shotgun (WGS) entry which is preliminary data.</text>
</comment>
<feature type="binding site" evidence="2">
    <location>
        <begin position="204"/>
        <end position="206"/>
    </location>
    <ligand>
        <name>dihydroxyacetone phosphate</name>
        <dbReference type="ChEBI" id="CHEBI:57642"/>
    </ligand>
</feature>
<gene>
    <name evidence="4" type="ORF">IAB02_03045</name>
</gene>
<reference evidence="4" key="2">
    <citation type="journal article" date="2021" name="PeerJ">
        <title>Extensive microbial diversity within the chicken gut microbiome revealed by metagenomics and culture.</title>
        <authorList>
            <person name="Gilroy R."/>
            <person name="Ravi A."/>
            <person name="Getino M."/>
            <person name="Pursley I."/>
            <person name="Horton D.L."/>
            <person name="Alikhan N.F."/>
            <person name="Baker D."/>
            <person name="Gharbi K."/>
            <person name="Hall N."/>
            <person name="Watson M."/>
            <person name="Adriaenssens E.M."/>
            <person name="Foster-Nyarko E."/>
            <person name="Jarju S."/>
            <person name="Secka A."/>
            <person name="Antonio M."/>
            <person name="Oren A."/>
            <person name="Chaudhuri R.R."/>
            <person name="La Ragione R."/>
            <person name="Hildebrand F."/>
            <person name="Pallen M.J."/>
        </authorList>
    </citation>
    <scope>NUCLEOTIDE SEQUENCE</scope>
    <source>
        <strain evidence="4">ChiHcec3-11533</strain>
    </source>
</reference>
<keyword evidence="3" id="KW-0862">Zinc</keyword>
<dbReference type="AlphaFoldDB" id="A0A9D1I9X9"/>
<feature type="binding site" evidence="3">
    <location>
        <position position="175"/>
    </location>
    <ligand>
        <name>Zn(2+)</name>
        <dbReference type="ChEBI" id="CHEBI:29105"/>
        <label>1</label>
        <note>catalytic</note>
    </ligand>
</feature>